<dbReference type="PROSITE" id="PS51257">
    <property type="entry name" value="PROKAR_LIPOPROTEIN"/>
    <property type="match status" value="1"/>
</dbReference>
<name>A0A3G9IX26_9ACTN</name>
<evidence type="ECO:0000256" key="2">
    <source>
        <dbReference type="SAM" id="MobiDB-lite"/>
    </source>
</evidence>
<dbReference type="InterPro" id="IPR015943">
    <property type="entry name" value="WD40/YVTN_repeat-like_dom_sf"/>
</dbReference>
<feature type="compositionally biased region" description="Low complexity" evidence="2">
    <location>
        <begin position="20"/>
        <end position="60"/>
    </location>
</feature>
<evidence type="ECO:0000313" key="5">
    <source>
        <dbReference type="EMBL" id="BBH18241.1"/>
    </source>
</evidence>
<feature type="domain" description="YNCE-like beta-propeller" evidence="4">
    <location>
        <begin position="106"/>
        <end position="390"/>
    </location>
</feature>
<reference evidence="5 6" key="1">
    <citation type="submission" date="2018-11" db="EMBL/GenBank/DDBJ databases">
        <title>Complete genome sequence of Nocardioides baekrokdamisoli strain KCTC 39748.</title>
        <authorList>
            <person name="Kang S.W."/>
            <person name="Lee K.C."/>
            <person name="Kim K.K."/>
            <person name="Kim J.S."/>
            <person name="Kim D.S."/>
            <person name="Ko S.H."/>
            <person name="Yang S.H."/>
            <person name="Shin Y.K."/>
            <person name="Lee J.S."/>
        </authorList>
    </citation>
    <scope>NUCLEOTIDE SEQUENCE [LARGE SCALE GENOMIC DNA]</scope>
    <source>
        <strain evidence="5 6">KCTC 39748</strain>
    </source>
</reference>
<dbReference type="InterPro" id="IPR048433">
    <property type="entry name" value="YNCE-like_beta-prop"/>
</dbReference>
<dbReference type="EMBL" id="AP019307">
    <property type="protein sequence ID" value="BBH18241.1"/>
    <property type="molecule type" value="Genomic_DNA"/>
</dbReference>
<dbReference type="SUPFAM" id="SSF51004">
    <property type="entry name" value="C-terminal (heme d1) domain of cytochrome cd1-nitrite reductase"/>
    <property type="match status" value="1"/>
</dbReference>
<evidence type="ECO:0000313" key="6">
    <source>
        <dbReference type="Proteomes" id="UP000271573"/>
    </source>
</evidence>
<feature type="region of interest" description="Disordered" evidence="2">
    <location>
        <begin position="18"/>
        <end position="84"/>
    </location>
</feature>
<dbReference type="PANTHER" id="PTHR47197:SF3">
    <property type="entry name" value="DIHYDRO-HEME D1 DEHYDROGENASE"/>
    <property type="match status" value="1"/>
</dbReference>
<feature type="signal peptide" evidence="3">
    <location>
        <begin position="1"/>
        <end position="18"/>
    </location>
</feature>
<dbReference type="PANTHER" id="PTHR47197">
    <property type="entry name" value="PROTEIN NIRF"/>
    <property type="match status" value="1"/>
</dbReference>
<dbReference type="Proteomes" id="UP000271573">
    <property type="component" value="Chromosome"/>
</dbReference>
<evidence type="ECO:0000256" key="1">
    <source>
        <dbReference type="ARBA" id="ARBA00022729"/>
    </source>
</evidence>
<keyword evidence="1 3" id="KW-0732">Signal</keyword>
<evidence type="ECO:0000256" key="3">
    <source>
        <dbReference type="SAM" id="SignalP"/>
    </source>
</evidence>
<dbReference type="OrthoDB" id="145213at2"/>
<dbReference type="Pfam" id="PF21783">
    <property type="entry name" value="YNCE"/>
    <property type="match status" value="1"/>
</dbReference>
<gene>
    <name evidence="5" type="ORF">Back2_25280</name>
</gene>
<proteinExistence type="predicted"/>
<dbReference type="Gene3D" id="2.130.10.10">
    <property type="entry name" value="YVTN repeat-like/Quinoprotein amine dehydrogenase"/>
    <property type="match status" value="2"/>
</dbReference>
<evidence type="ECO:0000259" key="4">
    <source>
        <dbReference type="Pfam" id="PF21783"/>
    </source>
</evidence>
<protein>
    <recommendedName>
        <fullName evidence="4">YNCE-like beta-propeller domain-containing protein</fullName>
    </recommendedName>
</protein>
<accession>A0A3G9IX26</accession>
<dbReference type="KEGG" id="nbe:Back2_25280"/>
<keyword evidence="6" id="KW-1185">Reference proteome</keyword>
<dbReference type="InterPro" id="IPR011048">
    <property type="entry name" value="Haem_d1_sf"/>
</dbReference>
<dbReference type="AlphaFoldDB" id="A0A3G9IX26"/>
<dbReference type="RefSeq" id="WP_125569577.1">
    <property type="nucleotide sequence ID" value="NZ_AP019307.1"/>
</dbReference>
<feature type="chain" id="PRO_5039597033" description="YNCE-like beta-propeller domain-containing protein" evidence="3">
    <location>
        <begin position="19"/>
        <end position="407"/>
    </location>
</feature>
<dbReference type="InterPro" id="IPR051200">
    <property type="entry name" value="Host-pathogen_enzymatic-act"/>
</dbReference>
<sequence length="407" mass="43372">MRKIGLFATGIASLALTACGSSSPSGTGSSSMPGIDMTTPMASPTATAPSASPGAVGASGNPFADPLPGMPEIPANGVYGDSTSLSPAVEGDPAYIYVPDSNESSGGTTTVIDQHTHKIVRVLPSGVLSQHVTPSHDLRHIFVEASVANRLYGIDPATGQAATSYSIERPYNLYFTPDGKFGVEMDEQHQKIQFTDPNTFKVIKTISDPACQGPNHADFSANGRYFIVSCEFSGELLKIDTVTQSVVGHLSLGNGAMPQDVRLAPDGRSFYVAAMMLNKLVQIPWNDFTVAKEYSTMTMPHGIYFSRDQQRAFVTARGAGAVQVFDLAQEKFVATWQTPEHYHLDMGGLSVDGKTLWISARNEGWVLGFDTTTGAVVAKIRVGGMPHGLLVWPQPGRYSIGHTGVTR</sequence>
<organism evidence="5 6">
    <name type="scientific">Nocardioides baekrokdamisoli</name>
    <dbReference type="NCBI Taxonomy" id="1804624"/>
    <lineage>
        <taxon>Bacteria</taxon>
        <taxon>Bacillati</taxon>
        <taxon>Actinomycetota</taxon>
        <taxon>Actinomycetes</taxon>
        <taxon>Propionibacteriales</taxon>
        <taxon>Nocardioidaceae</taxon>
        <taxon>Nocardioides</taxon>
    </lineage>
</organism>